<dbReference type="Proteomes" id="UP000014062">
    <property type="component" value="Chromosome"/>
</dbReference>
<proteinExistence type="predicted"/>
<gene>
    <name evidence="2" type="ORF">SLI_0132</name>
</gene>
<dbReference type="AlphaFoldDB" id="A0A7U9DJ00"/>
<organism evidence="2 3">
    <name type="scientific">Streptomyces lividans 1326</name>
    <dbReference type="NCBI Taxonomy" id="1200984"/>
    <lineage>
        <taxon>Bacteria</taxon>
        <taxon>Bacillati</taxon>
        <taxon>Actinomycetota</taxon>
        <taxon>Actinomycetes</taxon>
        <taxon>Kitasatosporales</taxon>
        <taxon>Streptomycetaceae</taxon>
        <taxon>Streptomyces</taxon>
    </lineage>
</organism>
<name>A0A7U9DJ00_STRLI</name>
<sequence length="55" mass="5874">MTKSCPAASTDGLGPEAMATGRTRRPYRGVKRGTEACACPGGRRRPGLRRGREGR</sequence>
<reference evidence="3" key="1">
    <citation type="journal article" date="2013" name="Genome Biol. Evol.">
        <title>The genome sequence of Streptomyces lividans 66 reveals a novel tRNA-dependent peptide biosynthetic system within a metal-related genomic island.</title>
        <authorList>
            <person name="Cruz-Morales P."/>
            <person name="Vijgenboom E."/>
            <person name="Iruegas-Bocardo F."/>
            <person name="Girard G."/>
            <person name="Yanez-Guerra L.A."/>
            <person name="Ramos-Aboites H.E."/>
            <person name="Pernodet J.L."/>
            <person name="Anne J."/>
            <person name="van Wezel G.P."/>
            <person name="Barona-Gomez F."/>
        </authorList>
    </citation>
    <scope>NUCLEOTIDE SEQUENCE [LARGE SCALE GENOMIC DNA]</scope>
    <source>
        <strain evidence="3">1326</strain>
    </source>
</reference>
<evidence type="ECO:0000313" key="3">
    <source>
        <dbReference type="Proteomes" id="UP000014062"/>
    </source>
</evidence>
<evidence type="ECO:0000256" key="1">
    <source>
        <dbReference type="SAM" id="MobiDB-lite"/>
    </source>
</evidence>
<accession>A0A7U9DJ00</accession>
<protein>
    <submittedName>
        <fullName evidence="2">Uncharacterized protein</fullName>
    </submittedName>
</protein>
<dbReference type="EMBL" id="CM001889">
    <property type="protein sequence ID" value="EOY44851.1"/>
    <property type="molecule type" value="Genomic_DNA"/>
</dbReference>
<feature type="region of interest" description="Disordered" evidence="1">
    <location>
        <begin position="1"/>
        <end position="55"/>
    </location>
</feature>
<evidence type="ECO:0000313" key="2">
    <source>
        <dbReference type="EMBL" id="EOY44851.1"/>
    </source>
</evidence>
<feature type="compositionally biased region" description="Basic residues" evidence="1">
    <location>
        <begin position="22"/>
        <end position="31"/>
    </location>
</feature>